<dbReference type="PROSITE" id="PS50006">
    <property type="entry name" value="FHA_DOMAIN"/>
    <property type="match status" value="1"/>
</dbReference>
<dbReference type="Proteomes" id="UP000005239">
    <property type="component" value="Unassembled WGS sequence"/>
</dbReference>
<keyword evidence="3" id="KW-0378">Hydrolase</keyword>
<keyword evidence="8" id="KW-1185">Reference proteome</keyword>
<dbReference type="EC" id="3.1.1.4" evidence="1"/>
<evidence type="ECO:0000256" key="2">
    <source>
        <dbReference type="ARBA" id="ARBA00022737"/>
    </source>
</evidence>
<dbReference type="SUPFAM" id="SSF48403">
    <property type="entry name" value="Ankyrin repeat"/>
    <property type="match status" value="2"/>
</dbReference>
<dbReference type="Gene3D" id="1.25.40.20">
    <property type="entry name" value="Ankyrin repeat-containing domain"/>
    <property type="match status" value="2"/>
</dbReference>
<dbReference type="PROSITE" id="PS51635">
    <property type="entry name" value="PNPLA"/>
    <property type="match status" value="2"/>
</dbReference>
<name>A0A2A6CEI7_PRIPA</name>
<evidence type="ECO:0000313" key="8">
    <source>
        <dbReference type="Proteomes" id="UP000005239"/>
    </source>
</evidence>
<gene>
    <name evidence="7" type="primary">WBGene00094522</name>
</gene>
<dbReference type="InterPro" id="IPR036770">
    <property type="entry name" value="Ankyrin_rpt-contain_sf"/>
</dbReference>
<keyword evidence="2" id="KW-0677">Repeat</keyword>
<evidence type="ECO:0000256" key="4">
    <source>
        <dbReference type="ARBA" id="ARBA00023043"/>
    </source>
</evidence>
<dbReference type="InterPro" id="IPR002110">
    <property type="entry name" value="Ankyrin_rpt"/>
</dbReference>
<dbReference type="Gene3D" id="3.40.1090.10">
    <property type="entry name" value="Cytosolic phospholipase A2 catalytic domain"/>
    <property type="match status" value="2"/>
</dbReference>
<evidence type="ECO:0000256" key="1">
    <source>
        <dbReference type="ARBA" id="ARBA00013278"/>
    </source>
</evidence>
<accession>A0A8R1YDB3</accession>
<evidence type="ECO:0000313" key="7">
    <source>
        <dbReference type="EnsemblMetazoa" id="PPA04968.1"/>
    </source>
</evidence>
<dbReference type="InterPro" id="IPR016035">
    <property type="entry name" value="Acyl_Trfase/lysoPLipase"/>
</dbReference>
<dbReference type="PROSITE" id="PS50297">
    <property type="entry name" value="ANK_REP_REGION"/>
    <property type="match status" value="2"/>
</dbReference>
<keyword evidence="5" id="KW-0443">Lipid metabolism</keyword>
<dbReference type="PANTHER" id="PTHR24139:SF34">
    <property type="entry name" value="85_88 KDA CALCIUM-INDEPENDENT PHOSPHOLIPASE A2"/>
    <property type="match status" value="1"/>
</dbReference>
<evidence type="ECO:0000256" key="5">
    <source>
        <dbReference type="ARBA" id="ARBA00023098"/>
    </source>
</evidence>
<dbReference type="SMART" id="SM00248">
    <property type="entry name" value="ANK"/>
    <property type="match status" value="4"/>
</dbReference>
<dbReference type="GO" id="GO:0052816">
    <property type="term" value="F:long-chain fatty acyl-CoA hydrolase activity"/>
    <property type="evidence" value="ECO:0000318"/>
    <property type="project" value="GO_Central"/>
</dbReference>
<dbReference type="InterPro" id="IPR002641">
    <property type="entry name" value="PNPLA_dom"/>
</dbReference>
<sequence length="1603" mass="180898">MWLELFAHFSKRLNPVGVIRNYLKKQTTPWKHSTSSSLNITMTHSMQLGKCIIVNYAIVSIDFEYNVASHSPLFEATRSQDLDAVIMLISYGADVNCKDENGFPPLHHAIELNFPFIAKTLIVFGADHKLVKIKGKSVQQYCVNQAKLLKRSRKRSRFVKSGMFHVLKVASVPSTSNVKPSMQYERQLLRPTTTNVKKTHLLSLDGGGIRGLVLTTVIMDEIEKTIPDFFEKFKFVAGTSTGSILALAMCQGKSIAKCRNIYFKFKDFVFTKGKGINYDEKILEEFLQKTYVEDGNEMTMYQLGEMSDKNIISTSVDQTNAFLEAAHFKSYKLDANFHQTFRDNNPNVETGSQDTLNDAPDCFATCTDDEGKEQDDIEEPTICVRIQEMCNEVSVMTGIGRAKPREQMKMNRDPQIARVHAVARCTSAAPSYFHSAEDGKYVDGGVLNNNPSMVLLNEFLAWNNAQKRKKEALRKDDGDELKLGAVVSIGTGKEKPKANTNDQCPCRPSGRGGCYDICHLAEMVCKLKGEIGKSDGEVVQQSDTLTKSQAGFQQLLLLFTDIFCNKALDGAFFRFQPIFKEEILLDETDNQTLIEMMWDTKVINADNLQDWIKLLEHPKTASTVAGCLVYISNAFVLSERPLVTVQNAHDVDLYAHQMVRFINSHSKQNNPGLLSSLHLVRIGTRYWRSRNEKPVWSDIRRRDKTEQSIEDLSAFLANGDDDECTKENVQMLLNAIISIGHGHHIDRASPLHEAVKAQELDAVIMLLSHEVNVNSVNRKSFTALYYSVKFDYFVITKTLIVFCSDLTVKRADEEEAEIVSVELAKSDKMRTIIKNVTSPSATPYYVDEKTAENLMKVNVRKGKKKHLMSLDGGGIRGLVLTTILNELDSKIPGIFNHIKWVAGTSTGSILALALAHGKTIDQCRNIYFKFKDAVFTPSKVDYLVYDTDILECFLKDIFTKPDGTQTTMHELGKMSGKKLISTTVDASRDKLKTELFKSYKVRLMICTHPCDSSKLKLQANVRVSDVARCTSAAPTFFKKCGIYIDGGITNNNPTVVLIREWERYNIILKNFIEEHGENHEDEKPMDLGAVISIGTGKKKNAKIEDVNGAYFRFTPTFEEEIAMNESNNETLIEMMWKTKNMSCDNEHLPKKETIVRSRKEIGTDEANEVVELAGTSIPTPSSARNDYTIDTVFYRICSFCFFIGVNFYPQRSSKLRCFSLLIVTVVCSINLVVSESDEVSTSSSLPPTSLSRSRSLQSEWPLRSASAAGCYRRPWPRSSFLSGSTQVRLARFGSSCKKLIRKRIQGEGIHHYRTRLSSILKTFYVVVGLWIAYYAIMIVATLVMADFGDMDTDILEIFGDRRLFIIVQLTGLYSIICWAVAFFIYSLLIHSTHYEFLHFNEQVRSIKCDDERKTDEELCSYILKLMKIHNRLTECVKHLDQMFHRYAFIMIATIIPTTIFALFIIFRTPKTSTGWIPNQLMFSCPIIILCMFSFFALVNAPSQLHATIYNTKSSLCANTHIWFPYRPNVYHSALAFVAHLDQTNLGVSIWGFAVVSKPLVLTTLSVMVTCLALFLQLGDCTATHASPNDTRDIVTRLMNSSGL</sequence>
<keyword evidence="4" id="KW-0040">ANK repeat</keyword>
<evidence type="ECO:0000256" key="3">
    <source>
        <dbReference type="ARBA" id="ARBA00022801"/>
    </source>
</evidence>
<dbReference type="InterPro" id="IPR047148">
    <property type="entry name" value="PLPL9"/>
</dbReference>
<dbReference type="InterPro" id="IPR000253">
    <property type="entry name" value="FHA_dom"/>
</dbReference>
<dbReference type="GO" id="GO:0016042">
    <property type="term" value="P:lipid catabolic process"/>
    <property type="evidence" value="ECO:0007669"/>
    <property type="project" value="UniProtKB-UniRule"/>
</dbReference>
<organism evidence="7 8">
    <name type="scientific">Pristionchus pacificus</name>
    <name type="common">Parasitic nematode worm</name>
    <dbReference type="NCBI Taxonomy" id="54126"/>
    <lineage>
        <taxon>Eukaryota</taxon>
        <taxon>Metazoa</taxon>
        <taxon>Ecdysozoa</taxon>
        <taxon>Nematoda</taxon>
        <taxon>Chromadorea</taxon>
        <taxon>Rhabditida</taxon>
        <taxon>Rhabditina</taxon>
        <taxon>Diplogasteromorpha</taxon>
        <taxon>Diplogasteroidea</taxon>
        <taxon>Neodiplogasteridae</taxon>
        <taxon>Pristionchus</taxon>
    </lineage>
</organism>
<dbReference type="EnsemblMetazoa" id="PPA04968.1">
    <property type="protein sequence ID" value="PPA04968.1"/>
    <property type="gene ID" value="WBGene00094522"/>
</dbReference>
<dbReference type="PANTHER" id="PTHR24139">
    <property type="entry name" value="CALCIUM-INDEPENDENT PHOSPHOLIPASE A2"/>
    <property type="match status" value="1"/>
</dbReference>
<accession>A0A2A6CEI7</accession>
<dbReference type="GO" id="GO:2000304">
    <property type="term" value="P:positive regulation of ceramide biosynthetic process"/>
    <property type="evidence" value="ECO:0000318"/>
    <property type="project" value="GO_Central"/>
</dbReference>
<dbReference type="Pfam" id="PF12796">
    <property type="entry name" value="Ank_2"/>
    <property type="match status" value="1"/>
</dbReference>
<protein>
    <recommendedName>
        <fullName evidence="1">phospholipase A2</fullName>
        <ecNumber evidence="1">3.1.1.4</ecNumber>
    </recommendedName>
</protein>
<reference evidence="7" key="2">
    <citation type="submission" date="2022-06" db="UniProtKB">
        <authorList>
            <consortium name="EnsemblMetazoa"/>
        </authorList>
    </citation>
    <scope>IDENTIFICATION</scope>
    <source>
        <strain evidence="7">PS312</strain>
    </source>
</reference>
<dbReference type="PROSITE" id="PS50088">
    <property type="entry name" value="ANK_REPEAT"/>
    <property type="match status" value="2"/>
</dbReference>
<reference evidence="8" key="1">
    <citation type="journal article" date="2008" name="Nat. Genet.">
        <title>The Pristionchus pacificus genome provides a unique perspective on nematode lifestyle and parasitism.</title>
        <authorList>
            <person name="Dieterich C."/>
            <person name="Clifton S.W."/>
            <person name="Schuster L.N."/>
            <person name="Chinwalla A."/>
            <person name="Delehaunty K."/>
            <person name="Dinkelacker I."/>
            <person name="Fulton L."/>
            <person name="Fulton R."/>
            <person name="Godfrey J."/>
            <person name="Minx P."/>
            <person name="Mitreva M."/>
            <person name="Roeseler W."/>
            <person name="Tian H."/>
            <person name="Witte H."/>
            <person name="Yang S.P."/>
            <person name="Wilson R.K."/>
            <person name="Sommer R.J."/>
        </authorList>
    </citation>
    <scope>NUCLEOTIDE SEQUENCE [LARGE SCALE GENOMIC DNA]</scope>
    <source>
        <strain evidence="8">PS312</strain>
    </source>
</reference>
<comment type="catalytic activity">
    <reaction evidence="6">
        <text>a 1,2-diacyl-sn-glycero-3-phosphocholine + H2O = a 1-acyl-sn-glycero-3-phosphocholine + a fatty acid + H(+)</text>
        <dbReference type="Rhea" id="RHEA:15801"/>
        <dbReference type="ChEBI" id="CHEBI:15377"/>
        <dbReference type="ChEBI" id="CHEBI:15378"/>
        <dbReference type="ChEBI" id="CHEBI:28868"/>
        <dbReference type="ChEBI" id="CHEBI:57643"/>
        <dbReference type="ChEBI" id="CHEBI:58168"/>
        <dbReference type="EC" id="3.1.1.4"/>
    </reaction>
    <physiologicalReaction direction="left-to-right" evidence="6">
        <dbReference type="Rhea" id="RHEA:15802"/>
    </physiologicalReaction>
</comment>
<dbReference type="Pfam" id="PF01734">
    <property type="entry name" value="Patatin"/>
    <property type="match status" value="2"/>
</dbReference>
<dbReference type="GO" id="GO:0005739">
    <property type="term" value="C:mitochondrion"/>
    <property type="evidence" value="ECO:0000318"/>
    <property type="project" value="GO_Central"/>
</dbReference>
<dbReference type="Pfam" id="PF00023">
    <property type="entry name" value="Ank"/>
    <property type="match status" value="1"/>
</dbReference>
<evidence type="ECO:0000256" key="6">
    <source>
        <dbReference type="ARBA" id="ARBA00023422"/>
    </source>
</evidence>
<proteinExistence type="predicted"/>
<dbReference type="SUPFAM" id="SSF52151">
    <property type="entry name" value="FabD/lysophospholipase-like"/>
    <property type="match status" value="2"/>
</dbReference>
<dbReference type="GO" id="GO:0047499">
    <property type="term" value="F:calcium-independent phospholipase A2 activity"/>
    <property type="evidence" value="ECO:0000318"/>
    <property type="project" value="GO_Central"/>
</dbReference>